<evidence type="ECO:0000313" key="1">
    <source>
        <dbReference type="EMBL" id="AVR56130.1"/>
    </source>
</evidence>
<gene>
    <name evidence="1" type="primary">45</name>
    <name evidence="1" type="ORF">PBI_BEEBEE8_45</name>
</gene>
<dbReference type="Proteomes" id="UP000244678">
    <property type="component" value="Segment"/>
</dbReference>
<sequence>MSLGSRRFWDIPVEKLQLKGHTINLDPQELTYSPSNGIIQSLVDKLNAEMARLQRLLPEPPPGYYWTFEEQRSEDLLNNVIHFRMVATLKEF</sequence>
<dbReference type="EMBL" id="MH045555">
    <property type="protein sequence ID" value="AVR56130.1"/>
    <property type="molecule type" value="Genomic_DNA"/>
</dbReference>
<proteinExistence type="predicted"/>
<name>A0A2R3ZZE3_9CAUD</name>
<evidence type="ECO:0000313" key="2">
    <source>
        <dbReference type="Proteomes" id="UP000244678"/>
    </source>
</evidence>
<accession>A0A2R3ZZE3</accession>
<protein>
    <submittedName>
        <fullName evidence="1">Uncharacterized protein</fullName>
    </submittedName>
</protein>
<reference evidence="1 2" key="1">
    <citation type="submission" date="2018-03" db="EMBL/GenBank/DDBJ databases">
        <authorList>
            <person name="Rimple P.A."/>
            <person name="Garlena R.A."/>
            <person name="Russell D.A."/>
            <person name="Pope W.H."/>
            <person name="Jacobs-Sera D."/>
            <person name="Hatfull G.F."/>
        </authorList>
    </citation>
    <scope>NUCLEOTIDE SEQUENCE [LARGE SCALE GENOMIC DNA]</scope>
</reference>
<organism evidence="1 2">
    <name type="scientific">Microbacterium phage BeeBee8</name>
    <dbReference type="NCBI Taxonomy" id="2126924"/>
    <lineage>
        <taxon>Viruses</taxon>
        <taxon>Duplodnaviria</taxon>
        <taxon>Heunggongvirae</taxon>
        <taxon>Uroviricota</taxon>
        <taxon>Caudoviricetes</taxon>
        <taxon>Ilzatvirus</taxon>
        <taxon>Ilzatvirus hamlet</taxon>
    </lineage>
</organism>